<feature type="region of interest" description="Disordered" evidence="8">
    <location>
        <begin position="391"/>
        <end position="473"/>
    </location>
</feature>
<evidence type="ECO:0000256" key="4">
    <source>
        <dbReference type="ARBA" id="ARBA00022771"/>
    </source>
</evidence>
<dbReference type="InterPro" id="IPR013087">
    <property type="entry name" value="Znf_C2H2_type"/>
</dbReference>
<evidence type="ECO:0000256" key="1">
    <source>
        <dbReference type="ARBA" id="ARBA00004123"/>
    </source>
</evidence>
<proteinExistence type="predicted"/>
<feature type="compositionally biased region" description="Polar residues" evidence="8">
    <location>
        <begin position="60"/>
        <end position="72"/>
    </location>
</feature>
<feature type="compositionally biased region" description="Low complexity" evidence="8">
    <location>
        <begin position="409"/>
        <end position="428"/>
    </location>
</feature>
<protein>
    <recommendedName>
        <fullName evidence="9">C2H2-type domain-containing protein</fullName>
    </recommendedName>
</protein>
<evidence type="ECO:0000256" key="2">
    <source>
        <dbReference type="ARBA" id="ARBA00022723"/>
    </source>
</evidence>
<feature type="compositionally biased region" description="Basic and acidic residues" evidence="8">
    <location>
        <begin position="687"/>
        <end position="702"/>
    </location>
</feature>
<dbReference type="InterPro" id="IPR043359">
    <property type="entry name" value="GLI-like"/>
</dbReference>
<keyword evidence="4 7" id="KW-0863">Zinc-finger</keyword>
<dbReference type="InterPro" id="IPR056436">
    <property type="entry name" value="Znf-C2H2_ZIC1-5/GLI1-3-like"/>
</dbReference>
<keyword evidence="11" id="KW-1185">Reference proteome</keyword>
<organism evidence="10 11">
    <name type="scientific">Tegillarca granosa</name>
    <name type="common">Malaysian cockle</name>
    <name type="synonym">Anadara granosa</name>
    <dbReference type="NCBI Taxonomy" id="220873"/>
    <lineage>
        <taxon>Eukaryota</taxon>
        <taxon>Metazoa</taxon>
        <taxon>Spiralia</taxon>
        <taxon>Lophotrochozoa</taxon>
        <taxon>Mollusca</taxon>
        <taxon>Bivalvia</taxon>
        <taxon>Autobranchia</taxon>
        <taxon>Pteriomorphia</taxon>
        <taxon>Arcoida</taxon>
        <taxon>Arcoidea</taxon>
        <taxon>Arcidae</taxon>
        <taxon>Tegillarca</taxon>
    </lineage>
</organism>
<feature type="compositionally biased region" description="Low complexity" evidence="8">
    <location>
        <begin position="1434"/>
        <end position="1445"/>
    </location>
</feature>
<feature type="compositionally biased region" description="Low complexity" evidence="8">
    <location>
        <begin position="1246"/>
        <end position="1263"/>
    </location>
</feature>
<evidence type="ECO:0000256" key="6">
    <source>
        <dbReference type="ARBA" id="ARBA00023242"/>
    </source>
</evidence>
<sequence length="1692" mass="188710">MSEEERNSHIKSEAESSQSTKESASVQTGLDGETLPKSRRPTTVSRPPSCYLTRVDEEPTTTSSKSQETQVETVDRGVGPTPAPPNVDYRDLRDPRLPSGYYGFNPFTDPRNGLLDSPYGFAFPYCQFSYPINQPLPLNSHTLEGRYHWPPPGHYHQPMPPGFPPSPSQSDVSLLSMRSQLAAGEPVTNLAARIHLEQQLQRNFYQSPLAGRRYSPAGLPGFPSAGPGSLYGDYPPSHVSSLGARSMLGDIPPTPGSGSITLPGSLESSRLTSPRPSIVGKSRKRALSHSPISDYLDIQSLTRSSEGSLQFTPFLHSHTNSRSSSAGSGSYGHLSAASLGAPSPAHPPMPQNPYMRSTATSMPGSPFIYPMGPPVMGGPIRVPPGGGQMIPPTSQHHIHPPKPDPPPHITTTTKDASSSVVSSTVDAAIETKRSKVKKETEPSPYMEPEEDDIEKTNGDPQSKHAPQEGEPDFIETNCHWENCSREYESQDDLVKHINIDHIQANKKSFVCRWNDCSREGKPFKAQYMLVVHMRRHTGEKPHKCTFEGCNKAYSRLENLKTHLRSHTGEKPYMCEFPGCTKAFSNAMFLFEFHYKQIQISLHVNNKPYVCKAQGCTKRYTDPSSLRKHVKTVHGPEFYANKKHKGDGTCKQEKMDEQDHERDKKDENNSKKMEECLTVTPLHTVASGERRRSQKDKDIEMKLKSQPRTLSLPSPQSSPEVNVTNNIQPEIIEDHISSSQIINSVGTATLEEEVDIPECEEADIPGNGNSAVVARHNRLNVANTNRIKARMTGKSPPSTQTGIRSNQSISELNTKITQIKNPTIKRIADLNGRNEQIGSLHGTGRRDSNTSTISSYLSSMRSDASPYLQLSQFSSRRCSDVSQVSSHLSIANSPYEYDITGNLPHHGSSRRSSESSSNISNVAAQLQKATLGSQPNLMVQCQAMPLRSPSSRYNERIARFLSARNDLDGARTSTPCRTPLPHEIPNREIRRASDPVRTLDPNFSALKRLQRFHSLNMMKPLPVPQSMKSLLNKAGSNNTFHSSRSSIATDQSFAENEEYESARMEMDSEAALNEKMLEDNEDMIIPDDMRRFLTERYGNYVEGESIDGETFYSRMNIMHNNMQQMTPIQYSNQPTPIQENQEMSSGYNANNNPSMMYSSNNQQYNQGQMYNNSQQQNMASVNPENNMQQQNMQMNQMWNQGQGQNYNNMHGMQKQMSSLPQGSTNNMMQVPHPPQNPPAQSRNNMAQGPQSQNSGQMSNQQNNMIPHPPNGPMPNQTSGPMSHQQMGGQMSHQSGGPMPHPPMNGPMAQRPNGQMQHMPHPPSQNMNHQNNMVPQGGMTNDNMNQWQMNNCNQGVSMPQQQQQQPNYIPCPPPVPKIHHQGNMQQMPQANMPHVMPHQPHPPSGNRERESPQVQVPHISTTQIPPRSKLGGGGNQMMMPPQQPRQQQMQHPSMMPQQMLDNSNMYNSNNQNMYSQPMQQNYNQHDMYNRQQGNMMPPPAAPQQMYCDQRMNLMPPPNQQNQLSPQQQQMSPGQSQMSPGQPQMSPGQPQMMYPQNMNMQNNQNNTGGPPQHPVGPSQQTSAQQGFPNHPEMSPGCDQVSSSTDRKEMTTAPPIEDFMENINSISSENLMDNITSISDNMNSNMCTPTGLNNRSVSQSSNRYNQGIISNNMVVNDMSSVLTQLAEENKYLNMRH</sequence>
<dbReference type="PROSITE" id="PS50157">
    <property type="entry name" value="ZINC_FINGER_C2H2_2"/>
    <property type="match status" value="3"/>
</dbReference>
<evidence type="ECO:0000256" key="8">
    <source>
        <dbReference type="SAM" id="MobiDB-lite"/>
    </source>
</evidence>
<dbReference type="SMART" id="SM00355">
    <property type="entry name" value="ZnF_C2H2"/>
    <property type="match status" value="4"/>
</dbReference>
<evidence type="ECO:0000313" key="11">
    <source>
        <dbReference type="Proteomes" id="UP001217089"/>
    </source>
</evidence>
<comment type="caution">
    <text evidence="10">The sequence shown here is derived from an EMBL/GenBank/DDBJ whole genome shotgun (WGS) entry which is preliminary data.</text>
</comment>
<feature type="compositionally biased region" description="Low complexity" evidence="8">
    <location>
        <begin position="1517"/>
        <end position="1567"/>
    </location>
</feature>
<feature type="compositionally biased region" description="Polar residues" evidence="8">
    <location>
        <begin position="1213"/>
        <end position="1227"/>
    </location>
</feature>
<feature type="region of interest" description="Disordered" evidence="8">
    <location>
        <begin position="1207"/>
        <end position="1321"/>
    </location>
</feature>
<feature type="region of interest" description="Disordered" evidence="8">
    <location>
        <begin position="1508"/>
        <end position="1614"/>
    </location>
</feature>
<dbReference type="Pfam" id="PF23561">
    <property type="entry name" value="zf-C2H2_15"/>
    <property type="match status" value="1"/>
</dbReference>
<feature type="compositionally biased region" description="Polar residues" evidence="8">
    <location>
        <begin position="1410"/>
        <end position="1423"/>
    </location>
</feature>
<comment type="subcellular location">
    <subcellularLocation>
        <location evidence="1">Nucleus</location>
    </subcellularLocation>
</comment>
<name>A0ABQ9ETL6_TEGGR</name>
<feature type="compositionally biased region" description="Polar residues" evidence="8">
    <location>
        <begin position="705"/>
        <end position="721"/>
    </location>
</feature>
<dbReference type="Pfam" id="PF00096">
    <property type="entry name" value="zf-C2H2"/>
    <property type="match status" value="2"/>
</dbReference>
<evidence type="ECO:0000256" key="5">
    <source>
        <dbReference type="ARBA" id="ARBA00022833"/>
    </source>
</evidence>
<feature type="compositionally biased region" description="Low complexity" evidence="8">
    <location>
        <begin position="317"/>
        <end position="343"/>
    </location>
</feature>
<feature type="domain" description="C2H2-type" evidence="9">
    <location>
        <begin position="608"/>
        <end position="638"/>
    </location>
</feature>
<dbReference type="PROSITE" id="PS00028">
    <property type="entry name" value="ZINC_FINGER_C2H2_1"/>
    <property type="match status" value="3"/>
</dbReference>
<reference evidence="10 11" key="1">
    <citation type="submission" date="2022-12" db="EMBL/GenBank/DDBJ databases">
        <title>Chromosome-level genome of Tegillarca granosa.</title>
        <authorList>
            <person name="Kim J."/>
        </authorList>
    </citation>
    <scope>NUCLEOTIDE SEQUENCE [LARGE SCALE GENOMIC DNA]</scope>
    <source>
        <strain evidence="10">Teg-2019</strain>
        <tissue evidence="10">Adductor muscle</tissue>
    </source>
</reference>
<dbReference type="PANTHER" id="PTHR45718:SF4">
    <property type="entry name" value="TRANSCRIPTIONAL ACTIVATOR CUBITUS INTERRUPTUS"/>
    <property type="match status" value="1"/>
</dbReference>
<evidence type="ECO:0000313" key="10">
    <source>
        <dbReference type="EMBL" id="KAJ8306927.1"/>
    </source>
</evidence>
<feature type="compositionally biased region" description="Polar residues" evidence="8">
    <location>
        <begin position="15"/>
        <end position="28"/>
    </location>
</feature>
<evidence type="ECO:0000256" key="7">
    <source>
        <dbReference type="PROSITE-ProRule" id="PRU00042"/>
    </source>
</evidence>
<evidence type="ECO:0000259" key="9">
    <source>
        <dbReference type="PROSITE" id="PS50157"/>
    </source>
</evidence>
<feature type="region of interest" description="Disordered" evidence="8">
    <location>
        <begin position="317"/>
        <end position="359"/>
    </location>
</feature>
<feature type="region of interest" description="Disordered" evidence="8">
    <location>
        <begin position="900"/>
        <end position="920"/>
    </location>
</feature>
<feature type="compositionally biased region" description="Polar residues" evidence="8">
    <location>
        <begin position="256"/>
        <end position="275"/>
    </location>
</feature>
<keyword evidence="6" id="KW-0539">Nucleus</keyword>
<dbReference type="InterPro" id="IPR036236">
    <property type="entry name" value="Znf_C2H2_sf"/>
</dbReference>
<dbReference type="Gene3D" id="3.30.160.60">
    <property type="entry name" value="Classic Zinc Finger"/>
    <property type="match status" value="5"/>
</dbReference>
<feature type="compositionally biased region" description="Basic and acidic residues" evidence="8">
    <location>
        <begin position="645"/>
        <end position="674"/>
    </location>
</feature>
<feature type="region of interest" description="Disordered" evidence="8">
    <location>
        <begin position="245"/>
        <end position="286"/>
    </location>
</feature>
<feature type="region of interest" description="Disordered" evidence="8">
    <location>
        <begin position="620"/>
        <end position="721"/>
    </location>
</feature>
<gene>
    <name evidence="10" type="ORF">KUTeg_015011</name>
</gene>
<feature type="compositionally biased region" description="Basic and acidic residues" evidence="8">
    <location>
        <begin position="429"/>
        <end position="441"/>
    </location>
</feature>
<feature type="region of interest" description="Disordered" evidence="8">
    <location>
        <begin position="1"/>
        <end position="92"/>
    </location>
</feature>
<feature type="region of interest" description="Disordered" evidence="8">
    <location>
        <begin position="1386"/>
        <end position="1445"/>
    </location>
</feature>
<feature type="domain" description="C2H2-type" evidence="9">
    <location>
        <begin position="542"/>
        <end position="571"/>
    </location>
</feature>
<dbReference type="EMBL" id="JARBDR010000793">
    <property type="protein sequence ID" value="KAJ8306927.1"/>
    <property type="molecule type" value="Genomic_DNA"/>
</dbReference>
<feature type="compositionally biased region" description="Basic and acidic residues" evidence="8">
    <location>
        <begin position="1"/>
        <end position="14"/>
    </location>
</feature>
<feature type="compositionally biased region" description="Low complexity" evidence="8">
    <location>
        <begin position="1277"/>
        <end position="1296"/>
    </location>
</feature>
<keyword evidence="5" id="KW-0862">Zinc</keyword>
<keyword evidence="3" id="KW-0677">Repeat</keyword>
<keyword evidence="2" id="KW-0479">Metal-binding</keyword>
<feature type="compositionally biased region" description="Basic and acidic residues" evidence="8">
    <location>
        <begin position="454"/>
        <end position="467"/>
    </location>
</feature>
<dbReference type="SUPFAM" id="SSF57667">
    <property type="entry name" value="beta-beta-alpha zinc fingers"/>
    <property type="match status" value="3"/>
</dbReference>
<dbReference type="Proteomes" id="UP001217089">
    <property type="component" value="Unassembled WGS sequence"/>
</dbReference>
<accession>A0ABQ9ETL6</accession>
<feature type="domain" description="C2H2-type" evidence="9">
    <location>
        <begin position="514"/>
        <end position="541"/>
    </location>
</feature>
<dbReference type="PANTHER" id="PTHR45718">
    <property type="entry name" value="TRANSCRIPTIONAL ACTIVATOR CUBITUS INTERRUPTUS"/>
    <property type="match status" value="1"/>
</dbReference>
<feature type="compositionally biased region" description="Polar residues" evidence="8">
    <location>
        <begin position="1574"/>
        <end position="1584"/>
    </location>
</feature>
<evidence type="ECO:0000256" key="3">
    <source>
        <dbReference type="ARBA" id="ARBA00022737"/>
    </source>
</evidence>